<name>D4CUG8_9FUSO</name>
<dbReference type="EMBL" id="ACJY01000052">
    <property type="protein sequence ID" value="EFE86981.1"/>
    <property type="molecule type" value="Genomic_DNA"/>
</dbReference>
<dbReference type="HOGENOM" id="CLU_2897705_0_0_0"/>
<accession>D4CUG8</accession>
<proteinExistence type="predicted"/>
<evidence type="ECO:0000313" key="2">
    <source>
        <dbReference type="Proteomes" id="UP000003748"/>
    </source>
</evidence>
<protein>
    <submittedName>
        <fullName evidence="1">Uncharacterized protein</fullName>
    </submittedName>
</protein>
<dbReference type="Proteomes" id="UP000003748">
    <property type="component" value="Unassembled WGS sequence"/>
</dbReference>
<dbReference type="STRING" id="546275.FUSPEROL_01043"/>
<dbReference type="AlphaFoldDB" id="D4CUG8"/>
<sequence length="62" mass="7304">MASDTPTITQLTCFNFLSKIYICNSLIFNFYIKNLTLQQFFLFLKRNIICYNIVKKVSGKIK</sequence>
<gene>
    <name evidence="1" type="ORF">FUSPEROL_01043</name>
</gene>
<reference evidence="1 2" key="1">
    <citation type="submission" date="2010-02" db="EMBL/GenBank/DDBJ databases">
        <authorList>
            <person name="Weinstock G."/>
            <person name="Sodergren E."/>
            <person name="Clifton S."/>
            <person name="Fulton L."/>
            <person name="Fulton B."/>
            <person name="Courtney L."/>
            <person name="Fronick C."/>
            <person name="Harrison M."/>
            <person name="Strong C."/>
            <person name="Farmer C."/>
            <person name="Delahaunty K."/>
            <person name="Markovic C."/>
            <person name="Hall O."/>
            <person name="Minx P."/>
            <person name="Tomlinson C."/>
            <person name="Mitreva M."/>
            <person name="Nelson J."/>
            <person name="Hou S."/>
            <person name="Wollam A."/>
            <person name="Pepin K.H."/>
            <person name="Johnson M."/>
            <person name="Bhonagiri V."/>
            <person name="Zhang X."/>
            <person name="Suruliraj S."/>
            <person name="Warren W."/>
            <person name="Chinwalla A."/>
            <person name="Mardis E.R."/>
            <person name="Wilson R.K."/>
        </authorList>
    </citation>
    <scope>NUCLEOTIDE SEQUENCE [LARGE SCALE GENOMIC DNA]</scope>
    <source>
        <strain evidence="1 2">ATCC 33693</strain>
    </source>
</reference>
<comment type="caution">
    <text evidence="1">The sequence shown here is derived from an EMBL/GenBank/DDBJ whole genome shotgun (WGS) entry which is preliminary data.</text>
</comment>
<evidence type="ECO:0000313" key="1">
    <source>
        <dbReference type="EMBL" id="EFE86981.1"/>
    </source>
</evidence>
<organism evidence="1 2">
    <name type="scientific">Fusobacterium periodonticum ATCC 33693</name>
    <dbReference type="NCBI Taxonomy" id="546275"/>
    <lineage>
        <taxon>Bacteria</taxon>
        <taxon>Fusobacteriati</taxon>
        <taxon>Fusobacteriota</taxon>
        <taxon>Fusobacteriia</taxon>
        <taxon>Fusobacteriales</taxon>
        <taxon>Fusobacteriaceae</taxon>
        <taxon>Fusobacterium</taxon>
    </lineage>
</organism>